<comment type="similarity">
    <text evidence="1">Belongs to the short-chain dehydrogenases/reductases (SDR) family.</text>
</comment>
<keyword evidence="2" id="KW-0521">NADP</keyword>
<dbReference type="SUPFAM" id="SSF51735">
    <property type="entry name" value="NAD(P)-binding Rossmann-fold domains"/>
    <property type="match status" value="1"/>
</dbReference>
<reference evidence="4" key="1">
    <citation type="submission" date="2020-05" db="EMBL/GenBank/DDBJ databases">
        <authorList>
            <person name="Chiriac C."/>
            <person name="Salcher M."/>
            <person name="Ghai R."/>
            <person name="Kavagutti S V."/>
        </authorList>
    </citation>
    <scope>NUCLEOTIDE SEQUENCE</scope>
</reference>
<dbReference type="InterPro" id="IPR052178">
    <property type="entry name" value="Sec_Metab_Biosynth_SDR"/>
</dbReference>
<keyword evidence="3" id="KW-0560">Oxidoreductase</keyword>
<evidence type="ECO:0000313" key="4">
    <source>
        <dbReference type="EMBL" id="CAB4881534.1"/>
    </source>
</evidence>
<dbReference type="InterPro" id="IPR002347">
    <property type="entry name" value="SDR_fam"/>
</dbReference>
<dbReference type="AlphaFoldDB" id="A0A6J7EK21"/>
<dbReference type="GO" id="GO:0016491">
    <property type="term" value="F:oxidoreductase activity"/>
    <property type="evidence" value="ECO:0007669"/>
    <property type="project" value="UniProtKB-KW"/>
</dbReference>
<name>A0A6J7EK21_9ZZZZ</name>
<organism evidence="4">
    <name type="scientific">freshwater metagenome</name>
    <dbReference type="NCBI Taxonomy" id="449393"/>
    <lineage>
        <taxon>unclassified sequences</taxon>
        <taxon>metagenomes</taxon>
        <taxon>ecological metagenomes</taxon>
    </lineage>
</organism>
<dbReference type="PANTHER" id="PTHR43618:SF8">
    <property type="entry name" value="7ALPHA-HYDROXYSTEROID DEHYDROGENASE"/>
    <property type="match status" value="1"/>
</dbReference>
<accession>A0A6J7EK21</accession>
<evidence type="ECO:0000256" key="1">
    <source>
        <dbReference type="ARBA" id="ARBA00006484"/>
    </source>
</evidence>
<proteinExistence type="inferred from homology"/>
<sequence>MTFTKDLACKWSPRGIHVNAIAPGWFPSTMSDKVLETQGERFKTQIPIGRFGGPDDLKGAIVFLCSDASDFVTGHILAVDGGQTAH</sequence>
<dbReference type="EMBL" id="CAFBLQ010000185">
    <property type="protein sequence ID" value="CAB4881534.1"/>
    <property type="molecule type" value="Genomic_DNA"/>
</dbReference>
<evidence type="ECO:0000256" key="2">
    <source>
        <dbReference type="ARBA" id="ARBA00022857"/>
    </source>
</evidence>
<dbReference type="Gene3D" id="3.40.50.720">
    <property type="entry name" value="NAD(P)-binding Rossmann-like Domain"/>
    <property type="match status" value="1"/>
</dbReference>
<dbReference type="InterPro" id="IPR036291">
    <property type="entry name" value="NAD(P)-bd_dom_sf"/>
</dbReference>
<protein>
    <submittedName>
        <fullName evidence="4">Unannotated protein</fullName>
    </submittedName>
</protein>
<dbReference type="Pfam" id="PF13561">
    <property type="entry name" value="adh_short_C2"/>
    <property type="match status" value="1"/>
</dbReference>
<dbReference type="PRINTS" id="PR00081">
    <property type="entry name" value="GDHRDH"/>
</dbReference>
<gene>
    <name evidence="4" type="ORF">UFOPK3423_01394</name>
</gene>
<dbReference type="PANTHER" id="PTHR43618">
    <property type="entry name" value="7-ALPHA-HYDROXYSTEROID DEHYDROGENASE"/>
    <property type="match status" value="1"/>
</dbReference>
<evidence type="ECO:0000256" key="3">
    <source>
        <dbReference type="ARBA" id="ARBA00023002"/>
    </source>
</evidence>